<organism evidence="1 2">
    <name type="scientific">Schizopora paradoxa</name>
    <dbReference type="NCBI Taxonomy" id="27342"/>
    <lineage>
        <taxon>Eukaryota</taxon>
        <taxon>Fungi</taxon>
        <taxon>Dikarya</taxon>
        <taxon>Basidiomycota</taxon>
        <taxon>Agaricomycotina</taxon>
        <taxon>Agaricomycetes</taxon>
        <taxon>Hymenochaetales</taxon>
        <taxon>Schizoporaceae</taxon>
        <taxon>Schizopora</taxon>
    </lineage>
</organism>
<proteinExistence type="predicted"/>
<dbReference type="AlphaFoldDB" id="A0A0H2RNX5"/>
<evidence type="ECO:0000313" key="2">
    <source>
        <dbReference type="Proteomes" id="UP000053477"/>
    </source>
</evidence>
<protein>
    <submittedName>
        <fullName evidence="1">Uncharacterized protein</fullName>
    </submittedName>
</protein>
<gene>
    <name evidence="1" type="ORF">SCHPADRAFT_942298</name>
</gene>
<reference evidence="1 2" key="1">
    <citation type="submission" date="2015-04" db="EMBL/GenBank/DDBJ databases">
        <title>Complete genome sequence of Schizopora paradoxa KUC8140, a cosmopolitan wood degrader in East Asia.</title>
        <authorList>
            <consortium name="DOE Joint Genome Institute"/>
            <person name="Min B."/>
            <person name="Park H."/>
            <person name="Jang Y."/>
            <person name="Kim J.-J."/>
            <person name="Kim K.H."/>
            <person name="Pangilinan J."/>
            <person name="Lipzen A."/>
            <person name="Riley R."/>
            <person name="Grigoriev I.V."/>
            <person name="Spatafora J.W."/>
            <person name="Choi I.-G."/>
        </authorList>
    </citation>
    <scope>NUCLEOTIDE SEQUENCE [LARGE SCALE GENOMIC DNA]</scope>
    <source>
        <strain evidence="1 2">KUC8140</strain>
    </source>
</reference>
<sequence>MGSEHALQRFNHWNQSASFLEAVGWGSKECEVVMELKSHSANDRPQPLKNRLLERLILSGSRPRFRALNAAMPAVEPGEQGAWLLPAKPEEAQSSRLTSNMELG</sequence>
<dbReference type="EMBL" id="KQ086007">
    <property type="protein sequence ID" value="KLO11173.1"/>
    <property type="molecule type" value="Genomic_DNA"/>
</dbReference>
<keyword evidence="2" id="KW-1185">Reference proteome</keyword>
<evidence type="ECO:0000313" key="1">
    <source>
        <dbReference type="EMBL" id="KLO11173.1"/>
    </source>
</evidence>
<name>A0A0H2RNX5_9AGAM</name>
<dbReference type="InParanoid" id="A0A0H2RNX5"/>
<dbReference type="Proteomes" id="UP000053477">
    <property type="component" value="Unassembled WGS sequence"/>
</dbReference>
<accession>A0A0H2RNX5</accession>